<dbReference type="AlphaFoldDB" id="A0AA96VIA5"/>
<dbReference type="EC" id="2.7.7.101" evidence="12"/>
<evidence type="ECO:0000256" key="9">
    <source>
        <dbReference type="ARBA" id="ARBA00022842"/>
    </source>
</evidence>
<evidence type="ECO:0000256" key="4">
    <source>
        <dbReference type="ARBA" id="ARBA00022695"/>
    </source>
</evidence>
<keyword evidence="6 12" id="KW-0479">Metal-binding</keyword>
<keyword evidence="2 12" id="KW-0639">Primosome</keyword>
<gene>
    <name evidence="12 16" type="primary">dnaG</name>
    <name evidence="16" type="ORF">PW252_07150</name>
</gene>
<evidence type="ECO:0000256" key="8">
    <source>
        <dbReference type="ARBA" id="ARBA00022833"/>
    </source>
</evidence>
<name>A0AA96VIA5_9STRE</name>
<comment type="domain">
    <text evidence="12">Contains an N-terminal zinc-binding domain, a central core domain that contains the primase activity, and a C-terminal DnaB-binding domain.</text>
</comment>
<sequence length="595" mass="68674">MLSKDKITEIKQALNIVDVIGETVALTKAGRNFLGLCPFHGEKTPSFNVIEDKQFYHCFGCGKSGDVFKFIEETRGVSFTDAVAILAEKAGFQVEVSTNHFQPKKENPHQALYDIHQDATKFYHALLMTTKMGEEARKYLHQRGLTDEVIKNFQLGLAPDGQNILYQKLSQNYDEESLLHSGLFNPSEQNMIFDAFQGRIMFPLTDEYGRVIAFSGRIWTEKDLQNKQLAKYKNSRSTAIFNKSYELYHLDKAKAVIKKQREVYLMEGFLDVIAAHRAGIENAVASMGTALTREHVGHLAKFCKKIVLTYDGDRAGQAATMKALDELGDFQVDIVSLPDNMDPDEFLQRNSEEALREVLTKSRISDVEFLIHYLKPENPDNLQMQIEFVDRIAPIIARVSSITAQNSYIYKVAEVLSDFDYGQVEQAVNAVRLHQRQERSQQAYHQQKEQVYAPPVQAISRLTGLIRTENHLLYRMVEYPYILNEFRLREDFYFATPELQVLYELLKNQGEISSFGLSQLDDTVQQAWYRILEERLPKEVAQNEIEELEFRRDKELLRKENQHLTRKIREHSHVGNADIALDELQKLLEKRKQME</sequence>
<dbReference type="GO" id="GO:0006269">
    <property type="term" value="P:DNA replication, synthesis of primer"/>
    <property type="evidence" value="ECO:0007669"/>
    <property type="project" value="UniProtKB-UniRule"/>
</dbReference>
<dbReference type="SMART" id="SM00493">
    <property type="entry name" value="TOPRIM"/>
    <property type="match status" value="1"/>
</dbReference>
<keyword evidence="7 12" id="KW-0863">Zinc-finger</keyword>
<evidence type="ECO:0000256" key="3">
    <source>
        <dbReference type="ARBA" id="ARBA00022679"/>
    </source>
</evidence>
<dbReference type="GO" id="GO:0005737">
    <property type="term" value="C:cytoplasm"/>
    <property type="evidence" value="ECO:0007669"/>
    <property type="project" value="TreeGrafter"/>
</dbReference>
<dbReference type="SMART" id="SM00400">
    <property type="entry name" value="ZnF_CHCC"/>
    <property type="match status" value="1"/>
</dbReference>
<feature type="zinc finger region" description="CHC2-type" evidence="12 14">
    <location>
        <begin position="37"/>
        <end position="61"/>
    </location>
</feature>
<accession>A0AA96VIA5</accession>
<dbReference type="Gene3D" id="3.40.1360.10">
    <property type="match status" value="1"/>
</dbReference>
<dbReference type="PANTHER" id="PTHR30313:SF2">
    <property type="entry name" value="DNA PRIMASE"/>
    <property type="match status" value="1"/>
</dbReference>
<evidence type="ECO:0000256" key="10">
    <source>
        <dbReference type="ARBA" id="ARBA00023125"/>
    </source>
</evidence>
<keyword evidence="10 12" id="KW-0238">DNA-binding</keyword>
<dbReference type="PROSITE" id="PS50880">
    <property type="entry name" value="TOPRIM"/>
    <property type="match status" value="1"/>
</dbReference>
<dbReference type="InterPro" id="IPR002694">
    <property type="entry name" value="Znf_CHC2"/>
</dbReference>
<dbReference type="FunFam" id="3.90.580.10:FF:000001">
    <property type="entry name" value="DNA primase"/>
    <property type="match status" value="1"/>
</dbReference>
<reference evidence="16" key="1">
    <citation type="submission" date="2023-02" db="EMBL/GenBank/DDBJ databases">
        <title>Streptococcus sp. Genome Sequencing and Assembly.</title>
        <authorList>
            <person name="Shore S.M."/>
            <person name="Nicholson T.L."/>
        </authorList>
    </citation>
    <scope>NUCLEOTIDE SEQUENCE</scope>
    <source>
        <strain evidence="16">29887</strain>
    </source>
</reference>
<dbReference type="CDD" id="cd03364">
    <property type="entry name" value="TOPRIM_DnaG_primases"/>
    <property type="match status" value="1"/>
</dbReference>
<keyword evidence="5 12" id="KW-0235">DNA replication</keyword>
<dbReference type="InterPro" id="IPR036977">
    <property type="entry name" value="DNA_primase_Znf_CHC2"/>
</dbReference>
<keyword evidence="3 12" id="KW-0808">Transferase</keyword>
<dbReference type="EMBL" id="CP118735">
    <property type="protein sequence ID" value="WNY50350.1"/>
    <property type="molecule type" value="Genomic_DNA"/>
</dbReference>
<dbReference type="SUPFAM" id="SSF57783">
    <property type="entry name" value="Zinc beta-ribbon"/>
    <property type="match status" value="1"/>
</dbReference>
<dbReference type="Pfam" id="PF13155">
    <property type="entry name" value="Toprim_2"/>
    <property type="match status" value="1"/>
</dbReference>
<evidence type="ECO:0000256" key="7">
    <source>
        <dbReference type="ARBA" id="ARBA00022771"/>
    </source>
</evidence>
<protein>
    <recommendedName>
        <fullName evidence="12 13">DNA primase</fullName>
        <ecNumber evidence="12">2.7.7.101</ecNumber>
    </recommendedName>
</protein>
<dbReference type="InterPro" id="IPR006295">
    <property type="entry name" value="DNA_primase_DnaG"/>
</dbReference>
<dbReference type="GO" id="GO:0003677">
    <property type="term" value="F:DNA binding"/>
    <property type="evidence" value="ECO:0007669"/>
    <property type="project" value="UniProtKB-KW"/>
</dbReference>
<dbReference type="KEGG" id="sins:PW252_07150"/>
<evidence type="ECO:0000259" key="15">
    <source>
        <dbReference type="PROSITE" id="PS50880"/>
    </source>
</evidence>
<evidence type="ECO:0000256" key="6">
    <source>
        <dbReference type="ARBA" id="ARBA00022723"/>
    </source>
</evidence>
<feature type="domain" description="Toprim" evidence="15">
    <location>
        <begin position="261"/>
        <end position="342"/>
    </location>
</feature>
<evidence type="ECO:0000256" key="11">
    <source>
        <dbReference type="ARBA" id="ARBA00023163"/>
    </source>
</evidence>
<comment type="subunit">
    <text evidence="12">Monomer. Interacts with DnaB.</text>
</comment>
<dbReference type="Gene3D" id="3.90.980.10">
    <property type="entry name" value="DNA primase, catalytic core, N-terminal domain"/>
    <property type="match status" value="1"/>
</dbReference>
<dbReference type="Pfam" id="PF08275">
    <property type="entry name" value="DNAG_N"/>
    <property type="match status" value="1"/>
</dbReference>
<comment type="similarity">
    <text evidence="12 13">Belongs to the DnaG primase family.</text>
</comment>
<comment type="catalytic activity">
    <reaction evidence="12">
        <text>ssDNA + n NTP = ssDNA/pppN(pN)n-1 hybrid + (n-1) diphosphate.</text>
        <dbReference type="EC" id="2.7.7.101"/>
    </reaction>
</comment>
<keyword evidence="4 12" id="KW-0548">Nucleotidyltransferase</keyword>
<dbReference type="PIRSF" id="PIRSF002811">
    <property type="entry name" value="DnaG"/>
    <property type="match status" value="1"/>
</dbReference>
<comment type="function">
    <text evidence="12 13">RNA polymerase that catalyzes the synthesis of short RNA molecules used as primers for DNA polymerase during DNA replication.</text>
</comment>
<keyword evidence="9" id="KW-0460">Magnesium</keyword>
<dbReference type="GO" id="GO:0003899">
    <property type="term" value="F:DNA-directed RNA polymerase activity"/>
    <property type="evidence" value="ECO:0007669"/>
    <property type="project" value="UniProtKB-UniRule"/>
</dbReference>
<dbReference type="GO" id="GO:1990077">
    <property type="term" value="C:primosome complex"/>
    <property type="evidence" value="ECO:0007669"/>
    <property type="project" value="UniProtKB-KW"/>
</dbReference>
<dbReference type="PANTHER" id="PTHR30313">
    <property type="entry name" value="DNA PRIMASE"/>
    <property type="match status" value="1"/>
</dbReference>
<keyword evidence="8 12" id="KW-0862">Zinc</keyword>
<evidence type="ECO:0000256" key="13">
    <source>
        <dbReference type="PIRNR" id="PIRNR002811"/>
    </source>
</evidence>
<dbReference type="Pfam" id="PF01807">
    <property type="entry name" value="Zn_ribbon_DnaG"/>
    <property type="match status" value="1"/>
</dbReference>
<dbReference type="InterPro" id="IPR006171">
    <property type="entry name" value="TOPRIM_dom"/>
</dbReference>
<dbReference type="RefSeq" id="WP_248048924.1">
    <property type="nucleotide sequence ID" value="NZ_CP118735.1"/>
</dbReference>
<dbReference type="InterPro" id="IPR013264">
    <property type="entry name" value="DNAG_N"/>
</dbReference>
<proteinExistence type="inferred from homology"/>
<dbReference type="InterPro" id="IPR037068">
    <property type="entry name" value="DNA_primase_core_N_sf"/>
</dbReference>
<dbReference type="InterPro" id="IPR034151">
    <property type="entry name" value="TOPRIM_DnaG_bac"/>
</dbReference>
<evidence type="ECO:0000256" key="1">
    <source>
        <dbReference type="ARBA" id="ARBA00022478"/>
    </source>
</evidence>
<dbReference type="NCBIfam" id="TIGR01391">
    <property type="entry name" value="dnaG"/>
    <property type="match status" value="1"/>
</dbReference>
<keyword evidence="1 12" id="KW-0240">DNA-directed RNA polymerase</keyword>
<keyword evidence="11 12" id="KW-0804">Transcription</keyword>
<dbReference type="HAMAP" id="MF_00974">
    <property type="entry name" value="DNA_primase_DnaG"/>
    <property type="match status" value="1"/>
</dbReference>
<evidence type="ECO:0000256" key="5">
    <source>
        <dbReference type="ARBA" id="ARBA00022705"/>
    </source>
</evidence>
<dbReference type="Gene3D" id="3.90.580.10">
    <property type="entry name" value="Zinc finger, CHC2-type domain"/>
    <property type="match status" value="1"/>
</dbReference>
<organism evidence="16">
    <name type="scientific">Streptococcus iners</name>
    <dbReference type="NCBI Taxonomy" id="3028084"/>
    <lineage>
        <taxon>Bacteria</taxon>
        <taxon>Bacillati</taxon>
        <taxon>Bacillota</taxon>
        <taxon>Bacilli</taxon>
        <taxon>Lactobacillales</taxon>
        <taxon>Streptococcaceae</taxon>
        <taxon>Streptococcus</taxon>
    </lineage>
</organism>
<evidence type="ECO:0000256" key="14">
    <source>
        <dbReference type="PIRSR" id="PIRSR002811-1"/>
    </source>
</evidence>
<dbReference type="GO" id="GO:0008270">
    <property type="term" value="F:zinc ion binding"/>
    <property type="evidence" value="ECO:0007669"/>
    <property type="project" value="UniProtKB-UniRule"/>
</dbReference>
<evidence type="ECO:0000313" key="16">
    <source>
        <dbReference type="EMBL" id="WNY50350.1"/>
    </source>
</evidence>
<dbReference type="GO" id="GO:0000428">
    <property type="term" value="C:DNA-directed RNA polymerase complex"/>
    <property type="evidence" value="ECO:0007669"/>
    <property type="project" value="UniProtKB-KW"/>
</dbReference>
<evidence type="ECO:0000256" key="2">
    <source>
        <dbReference type="ARBA" id="ARBA00022515"/>
    </source>
</evidence>
<comment type="cofactor">
    <cofactor evidence="12 13 14">
        <name>Zn(2+)</name>
        <dbReference type="ChEBI" id="CHEBI:29105"/>
    </cofactor>
    <text evidence="12 13 14">Binds 1 zinc ion per monomer.</text>
</comment>
<dbReference type="SUPFAM" id="SSF56731">
    <property type="entry name" value="DNA primase core"/>
    <property type="match status" value="1"/>
</dbReference>
<evidence type="ECO:0000256" key="12">
    <source>
        <dbReference type="HAMAP-Rule" id="MF_00974"/>
    </source>
</evidence>
<dbReference type="InterPro" id="IPR030846">
    <property type="entry name" value="DnaG_bac"/>
</dbReference>
<dbReference type="InterPro" id="IPR050219">
    <property type="entry name" value="DnaG_primase"/>
</dbReference>